<accession>A0A5M8PUK3</accession>
<dbReference type="PROSITE" id="PS01159">
    <property type="entry name" value="WW_DOMAIN_1"/>
    <property type="match status" value="1"/>
</dbReference>
<dbReference type="OrthoDB" id="2530521at2759"/>
<sequence>MADFVPPSGPPPPKVPEGWKALWNDQYKEWFYVNTYTKQSQWEKPTSPIYPPSTSASDAPPGPPPTYTGSGNTNPEKSSLGTNNPYSSSSIPASTSSHDVDADARYAAKLQEEENARMRAGGGMSPASRDAQQDYVNTPMPQGYEQALPPRPQEKGAKGFLSKLMGKSSGAQGGYGGQQAGYGQQGGYGGQSAYGQQMGYGQQQQAGYGGGYGGGGIRRRGVWRVSAAGVWGGMGMQQQPRGSRGDGAMGGAALGGGAGLLGGVALGEMMEDHDQNEYDQGYDQGQDNGDYGGGTIWEGETFRWGWCAVGRGGEGRVGCYFEG</sequence>
<dbReference type="InterPro" id="IPR001202">
    <property type="entry name" value="WW_dom"/>
</dbReference>
<feature type="compositionally biased region" description="Low complexity" evidence="1">
    <location>
        <begin position="87"/>
        <end position="97"/>
    </location>
</feature>
<name>A0A5M8PUK3_9LECA</name>
<feature type="region of interest" description="Disordered" evidence="1">
    <location>
        <begin position="39"/>
        <end position="106"/>
    </location>
</feature>
<comment type="caution">
    <text evidence="3">The sequence shown here is derived from an EMBL/GenBank/DDBJ whole genome shotgun (WGS) entry which is preliminary data.</text>
</comment>
<feature type="domain" description="WW" evidence="2">
    <location>
        <begin position="13"/>
        <end position="47"/>
    </location>
</feature>
<feature type="region of interest" description="Disordered" evidence="1">
    <location>
        <begin position="118"/>
        <end position="157"/>
    </location>
</feature>
<evidence type="ECO:0000313" key="4">
    <source>
        <dbReference type="Proteomes" id="UP000324767"/>
    </source>
</evidence>
<dbReference type="SUPFAM" id="SSF51045">
    <property type="entry name" value="WW domain"/>
    <property type="match status" value="1"/>
</dbReference>
<evidence type="ECO:0000256" key="1">
    <source>
        <dbReference type="SAM" id="MobiDB-lite"/>
    </source>
</evidence>
<feature type="compositionally biased region" description="Polar residues" evidence="1">
    <location>
        <begin position="76"/>
        <end position="86"/>
    </location>
</feature>
<reference evidence="3 4" key="1">
    <citation type="submission" date="2019-09" db="EMBL/GenBank/DDBJ databases">
        <title>The hologenome of the rock-dwelling lichen Lasallia pustulata.</title>
        <authorList>
            <person name="Greshake Tzovaras B."/>
            <person name="Segers F."/>
            <person name="Bicker A."/>
            <person name="Dal Grande F."/>
            <person name="Otte J."/>
            <person name="Hankeln T."/>
            <person name="Schmitt I."/>
            <person name="Ebersberger I."/>
        </authorList>
    </citation>
    <scope>NUCLEOTIDE SEQUENCE [LARGE SCALE GENOMIC DNA]</scope>
    <source>
        <strain evidence="3">A1-1</strain>
    </source>
</reference>
<gene>
    <name evidence="3" type="ORF">FRX48_03709</name>
</gene>
<evidence type="ECO:0000259" key="2">
    <source>
        <dbReference type="PROSITE" id="PS50020"/>
    </source>
</evidence>
<organism evidence="3 4">
    <name type="scientific">Lasallia pustulata</name>
    <dbReference type="NCBI Taxonomy" id="136370"/>
    <lineage>
        <taxon>Eukaryota</taxon>
        <taxon>Fungi</taxon>
        <taxon>Dikarya</taxon>
        <taxon>Ascomycota</taxon>
        <taxon>Pezizomycotina</taxon>
        <taxon>Lecanoromycetes</taxon>
        <taxon>OSLEUM clade</taxon>
        <taxon>Umbilicariomycetidae</taxon>
        <taxon>Umbilicariales</taxon>
        <taxon>Umbilicariaceae</taxon>
        <taxon>Lasallia</taxon>
    </lineage>
</organism>
<dbReference type="Proteomes" id="UP000324767">
    <property type="component" value="Unassembled WGS sequence"/>
</dbReference>
<dbReference type="AlphaFoldDB" id="A0A5M8PUK3"/>
<dbReference type="InterPro" id="IPR036020">
    <property type="entry name" value="WW_dom_sf"/>
</dbReference>
<dbReference type="SMART" id="SM00456">
    <property type="entry name" value="WW"/>
    <property type="match status" value="1"/>
</dbReference>
<proteinExistence type="predicted"/>
<protein>
    <recommendedName>
        <fullName evidence="2">WW domain-containing protein</fullName>
    </recommendedName>
</protein>
<evidence type="ECO:0000313" key="3">
    <source>
        <dbReference type="EMBL" id="KAA6412717.1"/>
    </source>
</evidence>
<dbReference type="EMBL" id="VXIT01000005">
    <property type="protein sequence ID" value="KAA6412717.1"/>
    <property type="molecule type" value="Genomic_DNA"/>
</dbReference>
<dbReference type="Gene3D" id="2.20.70.10">
    <property type="match status" value="1"/>
</dbReference>
<dbReference type="Pfam" id="PF00397">
    <property type="entry name" value="WW"/>
    <property type="match status" value="1"/>
</dbReference>
<dbReference type="CDD" id="cd00201">
    <property type="entry name" value="WW"/>
    <property type="match status" value="1"/>
</dbReference>
<dbReference type="PROSITE" id="PS50020">
    <property type="entry name" value="WW_DOMAIN_2"/>
    <property type="match status" value="1"/>
</dbReference>